<evidence type="ECO:0000259" key="2">
    <source>
        <dbReference type="SMART" id="SM01111"/>
    </source>
</evidence>
<gene>
    <name evidence="3" type="ORF">KP509_33G055400</name>
</gene>
<dbReference type="SUPFAM" id="SSF51322">
    <property type="entry name" value="Cyanovirin-N"/>
    <property type="match status" value="2"/>
</dbReference>
<dbReference type="InterPro" id="IPR011058">
    <property type="entry name" value="Cyanovirin-N"/>
</dbReference>
<comment type="caution">
    <text evidence="3">The sequence shown here is derived from an EMBL/GenBank/DDBJ whole genome shotgun (WGS) entry which is preliminary data.</text>
</comment>
<protein>
    <recommendedName>
        <fullName evidence="2">Cyanovirin-N domain-containing protein</fullName>
    </recommendedName>
</protein>
<dbReference type="InterPro" id="IPR036673">
    <property type="entry name" value="Cyanovirin-N_sf"/>
</dbReference>
<dbReference type="SMART" id="SM01111">
    <property type="entry name" value="CVNH"/>
    <property type="match status" value="1"/>
</dbReference>
<evidence type="ECO:0000313" key="3">
    <source>
        <dbReference type="EMBL" id="KAH7286015.1"/>
    </source>
</evidence>
<accession>A0A8T2QRA9</accession>
<evidence type="ECO:0000256" key="1">
    <source>
        <dbReference type="SAM" id="SignalP"/>
    </source>
</evidence>
<dbReference type="Pfam" id="PF08881">
    <property type="entry name" value="CVNH"/>
    <property type="match status" value="1"/>
</dbReference>
<proteinExistence type="predicted"/>
<dbReference type="Proteomes" id="UP000825935">
    <property type="component" value="Chromosome 33"/>
</dbReference>
<feature type="domain" description="Cyanovirin-N" evidence="2">
    <location>
        <begin position="26"/>
        <end position="123"/>
    </location>
</feature>
<dbReference type="Gene3D" id="2.30.60.10">
    <property type="entry name" value="Cyanovirin-N"/>
    <property type="match status" value="1"/>
</dbReference>
<keyword evidence="4" id="KW-1185">Reference proteome</keyword>
<dbReference type="EMBL" id="CM035438">
    <property type="protein sequence ID" value="KAH7286015.1"/>
    <property type="molecule type" value="Genomic_DNA"/>
</dbReference>
<sequence length="125" mass="13285">MATRPILGFTFVFLVLVCSNANAICNFAATCIYQNLSFTLFSASCADVSGHDRFSALQLNFKIGNVNGNLVCPGANFAASCSNIFLSGGHTLLANCKNSNGALIQTSLDLNNCIQNINGELYFCV</sequence>
<name>A0A8T2QRA9_CERRI</name>
<evidence type="ECO:0000313" key="4">
    <source>
        <dbReference type="Proteomes" id="UP000825935"/>
    </source>
</evidence>
<reference evidence="3" key="1">
    <citation type="submission" date="2021-08" db="EMBL/GenBank/DDBJ databases">
        <title>WGS assembly of Ceratopteris richardii.</title>
        <authorList>
            <person name="Marchant D.B."/>
            <person name="Chen G."/>
            <person name="Jenkins J."/>
            <person name="Shu S."/>
            <person name="Leebens-Mack J."/>
            <person name="Grimwood J."/>
            <person name="Schmutz J."/>
            <person name="Soltis P."/>
            <person name="Soltis D."/>
            <person name="Chen Z.-H."/>
        </authorList>
    </citation>
    <scope>NUCLEOTIDE SEQUENCE</scope>
    <source>
        <strain evidence="3">Whitten #5841</strain>
        <tissue evidence="3">Leaf</tissue>
    </source>
</reference>
<dbReference type="OrthoDB" id="5239998at2759"/>
<feature type="signal peptide" evidence="1">
    <location>
        <begin position="1"/>
        <end position="23"/>
    </location>
</feature>
<dbReference type="AlphaFoldDB" id="A0A8T2QRA9"/>
<keyword evidence="1" id="KW-0732">Signal</keyword>
<feature type="chain" id="PRO_5035841478" description="Cyanovirin-N domain-containing protein" evidence="1">
    <location>
        <begin position="24"/>
        <end position="125"/>
    </location>
</feature>
<organism evidence="3 4">
    <name type="scientific">Ceratopteris richardii</name>
    <name type="common">Triangle waterfern</name>
    <dbReference type="NCBI Taxonomy" id="49495"/>
    <lineage>
        <taxon>Eukaryota</taxon>
        <taxon>Viridiplantae</taxon>
        <taxon>Streptophyta</taxon>
        <taxon>Embryophyta</taxon>
        <taxon>Tracheophyta</taxon>
        <taxon>Polypodiopsida</taxon>
        <taxon>Polypodiidae</taxon>
        <taxon>Polypodiales</taxon>
        <taxon>Pteridineae</taxon>
        <taxon>Pteridaceae</taxon>
        <taxon>Parkerioideae</taxon>
        <taxon>Ceratopteris</taxon>
    </lineage>
</organism>